<dbReference type="OrthoDB" id="6509975at2759"/>
<dbReference type="HOGENOM" id="CLU_020880_0_1_1"/>
<dbReference type="EC" id="3.1.3.8" evidence="2"/>
<dbReference type="GO" id="GO:0003993">
    <property type="term" value="F:acid phosphatase activity"/>
    <property type="evidence" value="ECO:0007669"/>
    <property type="project" value="TreeGrafter"/>
</dbReference>
<dbReference type="Pfam" id="PF00328">
    <property type="entry name" value="His_Phos_2"/>
    <property type="match status" value="1"/>
</dbReference>
<dbReference type="Gene3D" id="3.40.50.1240">
    <property type="entry name" value="Phosphoglycerate mutase-like"/>
    <property type="match status" value="1"/>
</dbReference>
<dbReference type="SUPFAM" id="SSF53254">
    <property type="entry name" value="Phosphoglycerate mutase-like"/>
    <property type="match status" value="1"/>
</dbReference>
<sequence>MYKSAMYRLLINRLKANAQSFTGPYSFLEHYSYGLGADDLTAYGEQEMKRSGKVFYARYHNLTRNQLPFIRASGQDRVVQSAERFSEGFHDANLANETAAETQPSPTVAVIVSEADGSNNTLSVKNCPAFSQKPNIDVGINAQARWAAIFAPAIQTRLNNDLMGANLSVGEAIELMDLCPFETVASKGPSSLSPFCGLFTAMEWKSYDYYQALNKYYGHGTGNPLAPTLGVGFVNELIARLIHSPVHDRTCTNRTLDSSNATFPVDAKLYADFSHDNDMEAIFAALGLYNATDPLPVSSIQDAEHSDGFSASWTVPFAARMYVEKMRCGADGKEYIRVLLNNRVMPLHTCGADGLGRCTLDSFVQSLNFARGGGRWERCYIS</sequence>
<keyword evidence="3" id="KW-0378">Hydrolase</keyword>
<evidence type="ECO:0000256" key="3">
    <source>
        <dbReference type="ARBA" id="ARBA00022801"/>
    </source>
</evidence>
<evidence type="ECO:0000256" key="1">
    <source>
        <dbReference type="ARBA" id="ARBA00005375"/>
    </source>
</evidence>
<dbReference type="RefSeq" id="XP_007806310.1">
    <property type="nucleotide sequence ID" value="XM_007808119.1"/>
</dbReference>
<keyword evidence="5" id="KW-1185">Reference proteome</keyword>
<dbReference type="AlphaFoldDB" id="U1HDC9"/>
<dbReference type="GO" id="GO:0016158">
    <property type="term" value="F:inositol hexakisphosphate 3-phosphatase activity"/>
    <property type="evidence" value="ECO:0007669"/>
    <property type="project" value="UniProtKB-EC"/>
</dbReference>
<evidence type="ECO:0000256" key="2">
    <source>
        <dbReference type="ARBA" id="ARBA00012632"/>
    </source>
</evidence>
<dbReference type="CDD" id="cd07061">
    <property type="entry name" value="HP_HAP_like"/>
    <property type="match status" value="1"/>
</dbReference>
<name>U1HDC9_ENDPU</name>
<dbReference type="InterPro" id="IPR033379">
    <property type="entry name" value="Acid_Pase_AS"/>
</dbReference>
<evidence type="ECO:0000313" key="5">
    <source>
        <dbReference type="Proteomes" id="UP000019373"/>
    </source>
</evidence>
<dbReference type="InterPro" id="IPR000560">
    <property type="entry name" value="His_Pase_clade-2"/>
</dbReference>
<dbReference type="OMA" id="CRVTFAQ"/>
<organism evidence="4 5">
    <name type="scientific">Endocarpon pusillum (strain Z07020 / HMAS-L-300199)</name>
    <name type="common">Lichen-forming fungus</name>
    <dbReference type="NCBI Taxonomy" id="1263415"/>
    <lineage>
        <taxon>Eukaryota</taxon>
        <taxon>Fungi</taxon>
        <taxon>Dikarya</taxon>
        <taxon>Ascomycota</taxon>
        <taxon>Pezizomycotina</taxon>
        <taxon>Eurotiomycetes</taxon>
        <taxon>Chaetothyriomycetidae</taxon>
        <taxon>Verrucariales</taxon>
        <taxon>Verrucariaceae</taxon>
        <taxon>Endocarpon</taxon>
    </lineage>
</organism>
<protein>
    <recommendedName>
        <fullName evidence="2">3-phytase</fullName>
        <ecNumber evidence="2">3.1.3.8</ecNumber>
    </recommendedName>
</protein>
<dbReference type="InterPro" id="IPR029033">
    <property type="entry name" value="His_PPase_superfam"/>
</dbReference>
<dbReference type="Proteomes" id="UP000019373">
    <property type="component" value="Unassembled WGS sequence"/>
</dbReference>
<dbReference type="EMBL" id="KE721552">
    <property type="protein sequence ID" value="ERF68025.1"/>
    <property type="molecule type" value="Genomic_DNA"/>
</dbReference>
<dbReference type="PROSITE" id="PS00778">
    <property type="entry name" value="HIS_ACID_PHOSPHAT_2"/>
    <property type="match status" value="1"/>
</dbReference>
<accession>U1HDC9</accession>
<dbReference type="eggNOG" id="KOG1382">
    <property type="taxonomic scope" value="Eukaryota"/>
</dbReference>
<dbReference type="PANTHER" id="PTHR20963:SF24">
    <property type="entry name" value="3-PHYTASE B"/>
    <property type="match status" value="1"/>
</dbReference>
<dbReference type="PANTHER" id="PTHR20963">
    <property type="entry name" value="MULTIPLE INOSITOL POLYPHOSPHATE PHOSPHATASE-RELATED"/>
    <property type="match status" value="1"/>
</dbReference>
<proteinExistence type="inferred from homology"/>
<evidence type="ECO:0000313" key="4">
    <source>
        <dbReference type="EMBL" id="ERF68025.1"/>
    </source>
</evidence>
<gene>
    <name evidence="4" type="ORF">EPUS_06415</name>
</gene>
<dbReference type="GeneID" id="19241355"/>
<reference evidence="5" key="1">
    <citation type="journal article" date="2014" name="BMC Genomics">
        <title>Genome characteristics reveal the impact of lichenization on lichen-forming fungus Endocarpon pusillum Hedwig (Verrucariales, Ascomycota).</title>
        <authorList>
            <person name="Wang Y.-Y."/>
            <person name="Liu B."/>
            <person name="Zhang X.-Y."/>
            <person name="Zhou Q.-M."/>
            <person name="Zhang T."/>
            <person name="Li H."/>
            <person name="Yu Y.-F."/>
            <person name="Zhang X.-L."/>
            <person name="Hao X.-Y."/>
            <person name="Wang M."/>
            <person name="Wang L."/>
            <person name="Wei J.-C."/>
        </authorList>
    </citation>
    <scope>NUCLEOTIDE SEQUENCE [LARGE SCALE GENOMIC DNA]</scope>
    <source>
        <strain evidence="5">Z07020 / HMAS-L-300199</strain>
    </source>
</reference>
<comment type="similarity">
    <text evidence="1">Belongs to the histidine acid phosphatase family.</text>
</comment>